<comment type="caution">
    <text evidence="2">The sequence shown here is derived from an EMBL/GenBank/DDBJ whole genome shotgun (WGS) entry which is preliminary data.</text>
</comment>
<gene>
    <name evidence="2" type="ORF">ACFQ2K_10090</name>
</gene>
<sequence length="258" mass="27668">MTSPPPVVPSLLGVFGHPDDESLLAGGVLAQHAAGHARTAVVTMTWAPESPRATELADALRVLGAGVPRMLGYGDARNPHAAPGRPRLVDAPLEEVTAALVRQIRSLRPDIVVTHDAVGQLTGHPDHRYTHQVTLLAVNAAGHGQLYPGTGPPWQPAALYLATHPDSGTGNLGELLRRVGKSVLSVPDELVSATVDVRPWMACKWAAILAHRSQVERERPLPGILSRLPEEIRHRVIGTEYYTRISLVHSPGMTRLAT</sequence>
<dbReference type="PANTHER" id="PTHR12993">
    <property type="entry name" value="N-ACETYLGLUCOSAMINYL-PHOSPHATIDYLINOSITOL DE-N-ACETYLASE-RELATED"/>
    <property type="match status" value="1"/>
</dbReference>
<dbReference type="InterPro" id="IPR024078">
    <property type="entry name" value="LmbE-like_dom_sf"/>
</dbReference>
<accession>A0ABW2WPE4</accession>
<dbReference type="EC" id="3.5.1.-" evidence="2"/>
<dbReference type="Pfam" id="PF02585">
    <property type="entry name" value="PIG-L"/>
    <property type="match status" value="1"/>
</dbReference>
<keyword evidence="3" id="KW-1185">Reference proteome</keyword>
<keyword evidence="2" id="KW-0378">Hydrolase</keyword>
<dbReference type="InterPro" id="IPR003737">
    <property type="entry name" value="GlcNAc_PI_deacetylase-related"/>
</dbReference>
<dbReference type="PANTHER" id="PTHR12993:SF26">
    <property type="entry name" value="1D-MYO-INOSITOL 2-ACETAMIDO-2-DEOXY-ALPHA-D-GLUCOPYRANOSIDE DEACETYLASE"/>
    <property type="match status" value="1"/>
</dbReference>
<proteinExistence type="predicted"/>
<dbReference type="Proteomes" id="UP001596915">
    <property type="component" value="Unassembled WGS sequence"/>
</dbReference>
<evidence type="ECO:0000256" key="1">
    <source>
        <dbReference type="ARBA" id="ARBA00022833"/>
    </source>
</evidence>
<dbReference type="SUPFAM" id="SSF102588">
    <property type="entry name" value="LmbE-like"/>
    <property type="match status" value="1"/>
</dbReference>
<evidence type="ECO:0000313" key="2">
    <source>
        <dbReference type="EMBL" id="MFD0623105.1"/>
    </source>
</evidence>
<dbReference type="Gene3D" id="3.40.50.10320">
    <property type="entry name" value="LmbE-like"/>
    <property type="match status" value="1"/>
</dbReference>
<reference evidence="3" key="1">
    <citation type="journal article" date="2019" name="Int. J. Syst. Evol. Microbiol.">
        <title>The Global Catalogue of Microorganisms (GCM) 10K type strain sequencing project: providing services to taxonomists for standard genome sequencing and annotation.</title>
        <authorList>
            <consortium name="The Broad Institute Genomics Platform"/>
            <consortium name="The Broad Institute Genome Sequencing Center for Infectious Disease"/>
            <person name="Wu L."/>
            <person name="Ma J."/>
        </authorList>
    </citation>
    <scope>NUCLEOTIDE SEQUENCE [LARGE SCALE GENOMIC DNA]</scope>
    <source>
        <strain evidence="3">JCM 12607</strain>
    </source>
</reference>
<keyword evidence="1" id="KW-0862">Zinc</keyword>
<evidence type="ECO:0000313" key="3">
    <source>
        <dbReference type="Proteomes" id="UP001596915"/>
    </source>
</evidence>
<dbReference type="EMBL" id="JBHTGL010000008">
    <property type="protein sequence ID" value="MFD0623105.1"/>
    <property type="molecule type" value="Genomic_DNA"/>
</dbReference>
<organism evidence="2 3">
    <name type="scientific">Streptomyces sanglieri</name>
    <dbReference type="NCBI Taxonomy" id="193460"/>
    <lineage>
        <taxon>Bacteria</taxon>
        <taxon>Bacillati</taxon>
        <taxon>Actinomycetota</taxon>
        <taxon>Actinomycetes</taxon>
        <taxon>Kitasatosporales</taxon>
        <taxon>Streptomycetaceae</taxon>
        <taxon>Streptomyces</taxon>
    </lineage>
</organism>
<dbReference type="GO" id="GO:0016787">
    <property type="term" value="F:hydrolase activity"/>
    <property type="evidence" value="ECO:0007669"/>
    <property type="project" value="UniProtKB-KW"/>
</dbReference>
<name>A0ABW2WPE4_9ACTN</name>
<protein>
    <submittedName>
        <fullName evidence="2">PIG-L deacetylase family protein</fullName>
        <ecNumber evidence="2">3.5.1.-</ecNumber>
    </submittedName>
</protein>